<dbReference type="EMBL" id="ATLV01026860">
    <property type="status" value="NOT_ANNOTATED_CDS"/>
    <property type="molecule type" value="Genomic_DNA"/>
</dbReference>
<organism evidence="1">
    <name type="scientific">Anopheles sinensis</name>
    <name type="common">Mosquito</name>
    <dbReference type="NCBI Taxonomy" id="74873"/>
    <lineage>
        <taxon>Eukaryota</taxon>
        <taxon>Metazoa</taxon>
        <taxon>Ecdysozoa</taxon>
        <taxon>Arthropoda</taxon>
        <taxon>Hexapoda</taxon>
        <taxon>Insecta</taxon>
        <taxon>Pterygota</taxon>
        <taxon>Neoptera</taxon>
        <taxon>Endopterygota</taxon>
        <taxon>Diptera</taxon>
        <taxon>Nematocera</taxon>
        <taxon>Culicoidea</taxon>
        <taxon>Culicidae</taxon>
        <taxon>Anophelinae</taxon>
        <taxon>Anopheles</taxon>
    </lineage>
</organism>
<keyword evidence="3" id="KW-1185">Reference proteome</keyword>
<sequence>MQLCASILLDRKNYHPWRHIAHTSLRQSRAAGHRGSRQPMVSGDPHIVLVACPLLEYSALGASAVRLCKILHGCTGVNIRTWDR</sequence>
<dbReference type="EMBL" id="KE525420">
    <property type="protein sequence ID" value="KFB53410.1"/>
    <property type="molecule type" value="Genomic_DNA"/>
</dbReference>
<reference evidence="1 3" key="1">
    <citation type="journal article" date="2014" name="BMC Genomics">
        <title>Genome sequence of Anopheles sinensis provides insight into genetics basis of mosquito competence for malaria parasites.</title>
        <authorList>
            <person name="Zhou D."/>
            <person name="Zhang D."/>
            <person name="Ding G."/>
            <person name="Shi L."/>
            <person name="Hou Q."/>
            <person name="Ye Y."/>
            <person name="Xu Y."/>
            <person name="Zhou H."/>
            <person name="Xiong C."/>
            <person name="Li S."/>
            <person name="Yu J."/>
            <person name="Hong S."/>
            <person name="Yu X."/>
            <person name="Zou P."/>
            <person name="Chen C."/>
            <person name="Chang X."/>
            <person name="Wang W."/>
            <person name="Lv Y."/>
            <person name="Sun Y."/>
            <person name="Ma L."/>
            <person name="Shen B."/>
            <person name="Zhu C."/>
        </authorList>
    </citation>
    <scope>NUCLEOTIDE SEQUENCE [LARGE SCALE GENOMIC DNA]</scope>
</reference>
<dbReference type="Proteomes" id="UP000030765">
    <property type="component" value="Unassembled WGS sequence"/>
</dbReference>
<name>A0A084WT66_ANOSI</name>
<dbReference type="GO" id="GO:0005840">
    <property type="term" value="C:ribosome"/>
    <property type="evidence" value="ECO:0007669"/>
    <property type="project" value="UniProtKB-KW"/>
</dbReference>
<keyword evidence="1" id="KW-0687">Ribonucleoprotein</keyword>
<evidence type="ECO:0000313" key="3">
    <source>
        <dbReference type="Proteomes" id="UP000030765"/>
    </source>
</evidence>
<evidence type="ECO:0000313" key="2">
    <source>
        <dbReference type="EnsemblMetazoa" id="ASIC021761-PA"/>
    </source>
</evidence>
<dbReference type="VEuPathDB" id="VectorBase:ASIS012573"/>
<dbReference type="EnsemblMetazoa" id="ASIC021761-RA">
    <property type="protein sequence ID" value="ASIC021761-PA"/>
    <property type="gene ID" value="ASIC021761"/>
</dbReference>
<keyword evidence="1" id="KW-0689">Ribosomal protein</keyword>
<evidence type="ECO:0000313" key="1">
    <source>
        <dbReference type="EMBL" id="KFB53410.1"/>
    </source>
</evidence>
<protein>
    <submittedName>
        <fullName evidence="1 2">30S ribosomal protein S16</fullName>
    </submittedName>
</protein>
<reference evidence="2" key="2">
    <citation type="submission" date="2020-05" db="UniProtKB">
        <authorList>
            <consortium name="EnsemblMetazoa"/>
        </authorList>
    </citation>
    <scope>IDENTIFICATION</scope>
</reference>
<proteinExistence type="predicted"/>
<dbReference type="VEuPathDB" id="VectorBase:ASIC021761"/>
<accession>A0A084WT66</accession>
<dbReference type="AlphaFoldDB" id="A0A084WT66"/>
<gene>
    <name evidence="1" type="ORF">ZHAS_00021761</name>
</gene>